<dbReference type="RefSeq" id="WP_131014609.1">
    <property type="nucleotide sequence ID" value="NZ_SIRE01000011.1"/>
</dbReference>
<dbReference type="EMBL" id="SIRE01000011">
    <property type="protein sequence ID" value="TBL77879.1"/>
    <property type="molecule type" value="Genomic_DNA"/>
</dbReference>
<evidence type="ECO:0000313" key="1">
    <source>
        <dbReference type="EMBL" id="TBL77879.1"/>
    </source>
</evidence>
<dbReference type="Proteomes" id="UP000293142">
    <property type="component" value="Unassembled WGS sequence"/>
</dbReference>
<reference evidence="1 2" key="1">
    <citation type="submission" date="2019-02" db="EMBL/GenBank/DDBJ databases">
        <title>Paenibacillus sp. nov., isolated from surface-sterilized tissue of Thalictrum simplex L.</title>
        <authorList>
            <person name="Tuo L."/>
        </authorList>
    </citation>
    <scope>NUCLEOTIDE SEQUENCE [LARGE SCALE GENOMIC DNA]</scope>
    <source>
        <strain evidence="1 2">N2SHLJ1</strain>
    </source>
</reference>
<sequence>MYQRDYILRMIEQITYVVATKVFQLKQMKKYEDALAAMGELFTRLSLPSSNAIRNMSARQIADMMSVSGILPVEKVKAAAELIEEEGSIRELMEEPETAAAAYAKALQLHLLAYAEDDEDKGAERIDRLLDKLTYRNLPYESGLPIVRYYERTGQFSRAEDVLFLTWNEYPSEELLAGGLNMYERLLLKPDSELEAGGLPRGEVLDGRTQLQQLANEWDQAK</sequence>
<proteinExistence type="predicted"/>
<dbReference type="AlphaFoldDB" id="A0A4V2J460"/>
<dbReference type="InterPro" id="IPR045507">
    <property type="entry name" value="DUF6483"/>
</dbReference>
<accession>A0A4V2J460</accession>
<dbReference type="Pfam" id="PF20092">
    <property type="entry name" value="DUF6483"/>
    <property type="match status" value="1"/>
</dbReference>
<dbReference type="OrthoDB" id="1905743at2"/>
<organism evidence="1 2">
    <name type="scientific">Paenibacillus thalictri</name>
    <dbReference type="NCBI Taxonomy" id="2527873"/>
    <lineage>
        <taxon>Bacteria</taxon>
        <taxon>Bacillati</taxon>
        <taxon>Bacillota</taxon>
        <taxon>Bacilli</taxon>
        <taxon>Bacillales</taxon>
        <taxon>Paenibacillaceae</taxon>
        <taxon>Paenibacillus</taxon>
    </lineage>
</organism>
<name>A0A4V2J460_9BACL</name>
<keyword evidence="2" id="KW-1185">Reference proteome</keyword>
<evidence type="ECO:0000313" key="2">
    <source>
        <dbReference type="Proteomes" id="UP000293142"/>
    </source>
</evidence>
<protein>
    <submittedName>
        <fullName evidence="1">Uncharacterized protein</fullName>
    </submittedName>
</protein>
<comment type="caution">
    <text evidence="1">The sequence shown here is derived from an EMBL/GenBank/DDBJ whole genome shotgun (WGS) entry which is preliminary data.</text>
</comment>
<gene>
    <name evidence="1" type="ORF">EYB31_17245</name>
</gene>